<evidence type="ECO:0000313" key="2">
    <source>
        <dbReference type="Proteomes" id="UP001604336"/>
    </source>
</evidence>
<organism evidence="1 2">
    <name type="scientific">Abeliophyllum distichum</name>
    <dbReference type="NCBI Taxonomy" id="126358"/>
    <lineage>
        <taxon>Eukaryota</taxon>
        <taxon>Viridiplantae</taxon>
        <taxon>Streptophyta</taxon>
        <taxon>Embryophyta</taxon>
        <taxon>Tracheophyta</taxon>
        <taxon>Spermatophyta</taxon>
        <taxon>Magnoliopsida</taxon>
        <taxon>eudicotyledons</taxon>
        <taxon>Gunneridae</taxon>
        <taxon>Pentapetalae</taxon>
        <taxon>asterids</taxon>
        <taxon>lamiids</taxon>
        <taxon>Lamiales</taxon>
        <taxon>Oleaceae</taxon>
        <taxon>Forsythieae</taxon>
        <taxon>Abeliophyllum</taxon>
    </lineage>
</organism>
<reference evidence="2" key="1">
    <citation type="submission" date="2024-07" db="EMBL/GenBank/DDBJ databases">
        <title>Two chromosome-level genome assemblies of Korean endemic species Abeliophyllum distichum and Forsythia ovata (Oleaceae).</title>
        <authorList>
            <person name="Jang H."/>
        </authorList>
    </citation>
    <scope>NUCLEOTIDE SEQUENCE [LARGE SCALE GENOMIC DNA]</scope>
</reference>
<name>A0ABD1UN77_9LAMI</name>
<comment type="caution">
    <text evidence="1">The sequence shown here is derived from an EMBL/GenBank/DDBJ whole genome shotgun (WGS) entry which is preliminary data.</text>
</comment>
<accession>A0ABD1UN77</accession>
<sequence length="139" mass="16008">MMANKQARVVVAEATPLATQQIQHHGIVEIDKGDFLVSQFFTPVADLERSNIVCPNFRQSDFQLRADLINLFSNNLQFYGNTNENPNTHISRFIRMCQNFEFQKVRDDGIKLRLFLYTLKDGALEWLDSEPHAIITHLG</sequence>
<dbReference type="EMBL" id="JBFOLK010000003">
    <property type="protein sequence ID" value="KAL2526509.1"/>
    <property type="molecule type" value="Genomic_DNA"/>
</dbReference>
<proteinExistence type="predicted"/>
<evidence type="ECO:0000313" key="1">
    <source>
        <dbReference type="EMBL" id="KAL2526509.1"/>
    </source>
</evidence>
<gene>
    <name evidence="1" type="ORF">Adt_11563</name>
</gene>
<dbReference type="AlphaFoldDB" id="A0ABD1UN77"/>
<keyword evidence="2" id="KW-1185">Reference proteome</keyword>
<dbReference type="Proteomes" id="UP001604336">
    <property type="component" value="Unassembled WGS sequence"/>
</dbReference>
<protein>
    <submittedName>
        <fullName evidence="1">Retrotrans gag domain-containing protein</fullName>
    </submittedName>
</protein>